<accession>A0ABX6IG86</accession>
<feature type="domain" description="HTH luxR-type" evidence="5">
    <location>
        <begin position="166"/>
        <end position="231"/>
    </location>
</feature>
<dbReference type="PANTHER" id="PTHR43214">
    <property type="entry name" value="TWO-COMPONENT RESPONSE REGULATOR"/>
    <property type="match status" value="1"/>
</dbReference>
<dbReference type="SMART" id="SM00421">
    <property type="entry name" value="HTH_LUXR"/>
    <property type="match status" value="1"/>
</dbReference>
<evidence type="ECO:0000256" key="3">
    <source>
        <dbReference type="PROSITE-ProRule" id="PRU00169"/>
    </source>
</evidence>
<dbReference type="NCBIfam" id="NF047785">
    <property type="entry name" value="respo_reg_MadR"/>
    <property type="match status" value="1"/>
</dbReference>
<feature type="modified residue" description="4-aspartylphosphate" evidence="3">
    <location>
        <position position="77"/>
    </location>
</feature>
<reference evidence="7" key="1">
    <citation type="journal article" date="2021" name="Nat. Microbiol.">
        <title>Cocultivation of an ultrasmall environmental parasitic bacterium with lytic ability against bacteria associated with wastewater foams.</title>
        <authorList>
            <person name="Batinovic S."/>
            <person name="Rose J.J.A."/>
            <person name="Ratcliffe J."/>
            <person name="Seviour R.J."/>
            <person name="Petrovski S."/>
        </authorList>
    </citation>
    <scope>NUCLEOTIDE SEQUENCE</scope>
    <source>
        <strain evidence="7">CON9</strain>
    </source>
</reference>
<evidence type="ECO:0000313" key="8">
    <source>
        <dbReference type="Proteomes" id="UP001059836"/>
    </source>
</evidence>
<keyword evidence="8" id="KW-1185">Reference proteome</keyword>
<dbReference type="InterPro" id="IPR039420">
    <property type="entry name" value="WalR-like"/>
</dbReference>
<dbReference type="InterPro" id="IPR001789">
    <property type="entry name" value="Sig_transdc_resp-reg_receiver"/>
</dbReference>
<evidence type="ECO:0000313" key="7">
    <source>
        <dbReference type="EMBL" id="QHN34857.1"/>
    </source>
</evidence>
<evidence type="ECO:0000256" key="2">
    <source>
        <dbReference type="ARBA" id="ARBA00023125"/>
    </source>
</evidence>
<proteinExistence type="predicted"/>
<dbReference type="SUPFAM" id="SSF46894">
    <property type="entry name" value="C-terminal effector domain of the bipartite response regulators"/>
    <property type="match status" value="1"/>
</dbReference>
<dbReference type="PROSITE" id="PS50110">
    <property type="entry name" value="RESPONSE_REGULATORY"/>
    <property type="match status" value="1"/>
</dbReference>
<dbReference type="InterPro" id="IPR011006">
    <property type="entry name" value="CheY-like_superfamily"/>
</dbReference>
<dbReference type="CDD" id="cd06170">
    <property type="entry name" value="LuxR_C_like"/>
    <property type="match status" value="1"/>
</dbReference>
<dbReference type="InterPro" id="IPR058245">
    <property type="entry name" value="NreC/VraR/RcsB-like_REC"/>
</dbReference>
<dbReference type="PROSITE" id="PS50043">
    <property type="entry name" value="HTH_LUXR_2"/>
    <property type="match status" value="1"/>
</dbReference>
<gene>
    <name evidence="7" type="ORF">GII31_08055</name>
</gene>
<feature type="region of interest" description="Disordered" evidence="4">
    <location>
        <begin position="1"/>
        <end position="23"/>
    </location>
</feature>
<dbReference type="SMART" id="SM00448">
    <property type="entry name" value="REC"/>
    <property type="match status" value="1"/>
</dbReference>
<dbReference type="Gene3D" id="3.40.50.2300">
    <property type="match status" value="1"/>
</dbReference>
<keyword evidence="2" id="KW-0238">DNA-binding</keyword>
<dbReference type="SUPFAM" id="SSF52172">
    <property type="entry name" value="CheY-like"/>
    <property type="match status" value="1"/>
</dbReference>
<dbReference type="InterPro" id="IPR016032">
    <property type="entry name" value="Sig_transdc_resp-reg_C-effctor"/>
</dbReference>
<feature type="domain" description="Response regulatory" evidence="6">
    <location>
        <begin position="26"/>
        <end position="145"/>
    </location>
</feature>
<evidence type="ECO:0000256" key="4">
    <source>
        <dbReference type="SAM" id="MobiDB-lite"/>
    </source>
</evidence>
<dbReference type="CDD" id="cd17535">
    <property type="entry name" value="REC_NarL-like"/>
    <property type="match status" value="1"/>
</dbReference>
<dbReference type="EMBL" id="CP045809">
    <property type="protein sequence ID" value="QHN34857.1"/>
    <property type="molecule type" value="Genomic_DNA"/>
</dbReference>
<dbReference type="PROSITE" id="PS00622">
    <property type="entry name" value="HTH_LUXR_1"/>
    <property type="match status" value="1"/>
</dbReference>
<evidence type="ECO:0000259" key="6">
    <source>
        <dbReference type="PROSITE" id="PS50110"/>
    </source>
</evidence>
<dbReference type="Proteomes" id="UP001059836">
    <property type="component" value="Chromosome"/>
</dbReference>
<keyword evidence="1 3" id="KW-0597">Phosphoprotein</keyword>
<name>A0ABX6IG86_9ACTN</name>
<evidence type="ECO:0000259" key="5">
    <source>
        <dbReference type="PROSITE" id="PS50043"/>
    </source>
</evidence>
<evidence type="ECO:0000256" key="1">
    <source>
        <dbReference type="ARBA" id="ARBA00022553"/>
    </source>
</evidence>
<dbReference type="Pfam" id="PF00196">
    <property type="entry name" value="GerE"/>
    <property type="match status" value="1"/>
</dbReference>
<sequence length="233" mass="25160">MTTFGAQGVPQRSTAPPGRTPQSAVRTMLVDDHALLREGIRSLLDREQAISVVGEADSYDAALAEIARCRPEVVVVDLKLSAGTEYEGLRLVTELSSRYPTVATLVLTTFLDDDLVVRAVKAGARGYVVKDIDTTELVRAIQAVWGGGSAFDARSTAIVLRTVSGESGTSDALTDREREVLRLLADGMSNKGIGQKLFISESTVKFHIRNIIRKLGVSKRTDAVYIASKRGLI</sequence>
<dbReference type="PRINTS" id="PR00038">
    <property type="entry name" value="HTHLUXR"/>
</dbReference>
<protein>
    <submittedName>
        <fullName evidence="7">Response regulator</fullName>
    </submittedName>
</protein>
<dbReference type="Pfam" id="PF00072">
    <property type="entry name" value="Response_reg"/>
    <property type="match status" value="1"/>
</dbReference>
<organism evidence="7 8">
    <name type="scientific">Gordonia pseudamarae</name>
    <dbReference type="NCBI Taxonomy" id="2831662"/>
    <lineage>
        <taxon>Bacteria</taxon>
        <taxon>Bacillati</taxon>
        <taxon>Actinomycetota</taxon>
        <taxon>Actinomycetes</taxon>
        <taxon>Mycobacteriales</taxon>
        <taxon>Gordoniaceae</taxon>
        <taxon>Gordonia</taxon>
    </lineage>
</organism>
<dbReference type="InterPro" id="IPR000792">
    <property type="entry name" value="Tscrpt_reg_LuxR_C"/>
</dbReference>